<gene>
    <name evidence="2" type="ORF">GCM10010515_25010</name>
</gene>
<sequence>MGTAAGPAFDTETLRRGIEGQDASALLSLYADDAEMRVVDRNTQPSHPMVMHGREQIRTMLDDVYSRDMTHKLENCVVQGDQVAFTESCQYSDGVKVLANSMMSLRDGKIVDQTVLQAWDEEA</sequence>
<dbReference type="SUPFAM" id="SSF54427">
    <property type="entry name" value="NTF2-like"/>
    <property type="match status" value="1"/>
</dbReference>
<proteinExistence type="predicted"/>
<feature type="domain" description="SnoaL-like" evidence="1">
    <location>
        <begin position="17"/>
        <end position="112"/>
    </location>
</feature>
<dbReference type="Pfam" id="PF12680">
    <property type="entry name" value="SnoaL_2"/>
    <property type="match status" value="1"/>
</dbReference>
<keyword evidence="3" id="KW-1185">Reference proteome</keyword>
<dbReference type="Gene3D" id="3.10.450.50">
    <property type="match status" value="1"/>
</dbReference>
<dbReference type="InterPro" id="IPR032710">
    <property type="entry name" value="NTF2-like_dom_sf"/>
</dbReference>
<dbReference type="AlphaFoldDB" id="A0A918KBY5"/>
<name>A0A918KBY5_9ACTN</name>
<dbReference type="RefSeq" id="WP_190035507.1">
    <property type="nucleotide sequence ID" value="NZ_BMWD01000007.1"/>
</dbReference>
<reference evidence="2" key="1">
    <citation type="journal article" date="2014" name="Int. J. Syst. Evol. Microbiol.">
        <title>Complete genome sequence of Corynebacterium casei LMG S-19264T (=DSM 44701T), isolated from a smear-ripened cheese.</title>
        <authorList>
            <consortium name="US DOE Joint Genome Institute (JGI-PGF)"/>
            <person name="Walter F."/>
            <person name="Albersmeier A."/>
            <person name="Kalinowski J."/>
            <person name="Ruckert C."/>
        </authorList>
    </citation>
    <scope>NUCLEOTIDE SEQUENCE</scope>
    <source>
        <strain evidence="2">JCM 4956</strain>
    </source>
</reference>
<evidence type="ECO:0000313" key="2">
    <source>
        <dbReference type="EMBL" id="GGX56558.1"/>
    </source>
</evidence>
<protein>
    <recommendedName>
        <fullName evidence="1">SnoaL-like domain-containing protein</fullName>
    </recommendedName>
</protein>
<organism evidence="2 3">
    <name type="scientific">Streptomyces fructofermentans</name>
    <dbReference type="NCBI Taxonomy" id="152141"/>
    <lineage>
        <taxon>Bacteria</taxon>
        <taxon>Bacillati</taxon>
        <taxon>Actinomycetota</taxon>
        <taxon>Actinomycetes</taxon>
        <taxon>Kitasatosporales</taxon>
        <taxon>Streptomycetaceae</taxon>
        <taxon>Streptomyces</taxon>
    </lineage>
</organism>
<evidence type="ECO:0000313" key="3">
    <source>
        <dbReference type="Proteomes" id="UP000645555"/>
    </source>
</evidence>
<dbReference type="InterPro" id="IPR037401">
    <property type="entry name" value="SnoaL-like"/>
</dbReference>
<dbReference type="EMBL" id="BMWD01000007">
    <property type="protein sequence ID" value="GGX56558.1"/>
    <property type="molecule type" value="Genomic_DNA"/>
</dbReference>
<reference evidence="2" key="2">
    <citation type="submission" date="2020-09" db="EMBL/GenBank/DDBJ databases">
        <authorList>
            <person name="Sun Q."/>
            <person name="Ohkuma M."/>
        </authorList>
    </citation>
    <scope>NUCLEOTIDE SEQUENCE</scope>
    <source>
        <strain evidence="2">JCM 4956</strain>
    </source>
</reference>
<accession>A0A918KBY5</accession>
<dbReference type="Proteomes" id="UP000645555">
    <property type="component" value="Unassembled WGS sequence"/>
</dbReference>
<comment type="caution">
    <text evidence="2">The sequence shown here is derived from an EMBL/GenBank/DDBJ whole genome shotgun (WGS) entry which is preliminary data.</text>
</comment>
<evidence type="ECO:0000259" key="1">
    <source>
        <dbReference type="Pfam" id="PF12680"/>
    </source>
</evidence>